<sequence length="126" mass="13947">MAEGTFATVINCMDGRVQVPVNDWMREKYKVDFVDTLTEAGPNKFLLEGSVDQLASIQAKIGISVEKHGSNVVAVAGHHDCAGNPIDAEEKKLQIKESVELIQSWGYNVEVVGLYVNDRWEVEQVV</sequence>
<accession>A0A2I0QTJ4</accession>
<dbReference type="GO" id="GO:0008270">
    <property type="term" value="F:zinc ion binding"/>
    <property type="evidence" value="ECO:0007669"/>
    <property type="project" value="InterPro"/>
</dbReference>
<comment type="caution">
    <text evidence="1">The sequence shown here is derived from an EMBL/GenBank/DDBJ whole genome shotgun (WGS) entry which is preliminary data.</text>
</comment>
<dbReference type="EMBL" id="PJNH01000002">
    <property type="protein sequence ID" value="PKR77624.1"/>
    <property type="molecule type" value="Genomic_DNA"/>
</dbReference>
<evidence type="ECO:0008006" key="3">
    <source>
        <dbReference type="Google" id="ProtNLM"/>
    </source>
</evidence>
<dbReference type="RefSeq" id="WP_101331232.1">
    <property type="nucleotide sequence ID" value="NZ_PJNH01000002.1"/>
</dbReference>
<evidence type="ECO:0000313" key="2">
    <source>
        <dbReference type="Proteomes" id="UP000243524"/>
    </source>
</evidence>
<dbReference type="InterPro" id="IPR046871">
    <property type="entry name" value="Pro_CA_2"/>
</dbReference>
<dbReference type="GO" id="GO:0004089">
    <property type="term" value="F:carbonate dehydratase activity"/>
    <property type="evidence" value="ECO:0007669"/>
    <property type="project" value="InterPro"/>
</dbReference>
<keyword evidence="2" id="KW-1185">Reference proteome</keyword>
<organism evidence="1 2">
    <name type="scientific">Halalkalibacillus sediminis</name>
    <dbReference type="NCBI Taxonomy" id="2018042"/>
    <lineage>
        <taxon>Bacteria</taxon>
        <taxon>Bacillati</taxon>
        <taxon>Bacillota</taxon>
        <taxon>Bacilli</taxon>
        <taxon>Bacillales</taxon>
        <taxon>Bacillaceae</taxon>
        <taxon>Halalkalibacillus</taxon>
    </lineage>
</organism>
<dbReference type="Proteomes" id="UP000243524">
    <property type="component" value="Unassembled WGS sequence"/>
</dbReference>
<dbReference type="Pfam" id="PF20393">
    <property type="entry name" value="Pro_CA_2"/>
    <property type="match status" value="1"/>
</dbReference>
<dbReference type="InterPro" id="IPR036874">
    <property type="entry name" value="Carbonic_anhydrase_sf"/>
</dbReference>
<protein>
    <recommendedName>
        <fullName evidence="3">Carbonic anhydrase</fullName>
    </recommendedName>
</protein>
<reference evidence="1 2" key="1">
    <citation type="submission" date="2017-06" db="EMBL/GenBank/DDBJ databases">
        <title>the draft geome sequence of Illustriluteabacillus marina B3227.</title>
        <authorList>
            <person name="He R.-H."/>
            <person name="Du Z.-J."/>
        </authorList>
    </citation>
    <scope>NUCLEOTIDE SEQUENCE [LARGE SCALE GENOMIC DNA]</scope>
    <source>
        <strain evidence="1 2">B3227</strain>
    </source>
</reference>
<dbReference type="OrthoDB" id="9794613at2"/>
<name>A0A2I0QTJ4_9BACI</name>
<gene>
    <name evidence="1" type="ORF">CEY16_06720</name>
</gene>
<dbReference type="SUPFAM" id="SSF53056">
    <property type="entry name" value="beta-carbonic anhydrase, cab"/>
    <property type="match status" value="1"/>
</dbReference>
<proteinExistence type="predicted"/>
<dbReference type="AlphaFoldDB" id="A0A2I0QTJ4"/>
<evidence type="ECO:0000313" key="1">
    <source>
        <dbReference type="EMBL" id="PKR77624.1"/>
    </source>
</evidence>